<evidence type="ECO:0000313" key="3">
    <source>
        <dbReference type="Ensembl" id="ENSABRP00000002874.1"/>
    </source>
</evidence>
<dbReference type="Proteomes" id="UP000694426">
    <property type="component" value="Unplaced"/>
</dbReference>
<accession>A0A8B9I1P1</accession>
<dbReference type="PANTHER" id="PTHR46176:SF2">
    <property type="entry name" value="PROTEIN FAM76A"/>
    <property type="match status" value="1"/>
</dbReference>
<dbReference type="Pfam" id="PF16046">
    <property type="entry name" value="FAM76"/>
    <property type="match status" value="1"/>
</dbReference>
<evidence type="ECO:0000256" key="1">
    <source>
        <dbReference type="ARBA" id="ARBA00009097"/>
    </source>
</evidence>
<dbReference type="GeneTree" id="ENSGT00940000160073"/>
<name>A0A8B9I1P1_9AVES</name>
<keyword evidence="2" id="KW-0175">Coiled coil</keyword>
<evidence type="ECO:0000256" key="2">
    <source>
        <dbReference type="ARBA" id="ARBA00023054"/>
    </source>
</evidence>
<evidence type="ECO:0000313" key="4">
    <source>
        <dbReference type="Proteomes" id="UP000694426"/>
    </source>
</evidence>
<sequence length="356" mass="39774">MGFGEGRAAPHRPLLLWQECRIAHPIVKCTYCRTEFQQESKTNTICKKCAQNVKLYGTPKPCQYCNIIAAFIGNKCQRCTNSEKKYGPPHSCEQCKQQCAFDRKDDRKKVDGKLLCWLCTLSYKRVLQKTKEQCKHLSSSSRAGLQEKEQYSRLSSGSHYNSQKTLSTSSIQNEIPKKKAKFDAISANGDSFSPDLALDSPGTDHFVIIAQLKEEVATLKKMLHQKDQMILEKEKKVEPLACSPPHGTLTAAVFTQITLQQSLAFFAVSSKRLSGCLQAASFPKLEAFWTHRGGSHFIKGHFLASFRHLRVGARQRGNPAALCRMRAAPWALLLLRAALWAGSGPVALPRLPQHVS</sequence>
<comment type="similarity">
    <text evidence="1">Belongs to the FAM76 family.</text>
</comment>
<reference evidence="3" key="1">
    <citation type="submission" date="2025-08" db="UniProtKB">
        <authorList>
            <consortium name="Ensembl"/>
        </authorList>
    </citation>
    <scope>IDENTIFICATION</scope>
</reference>
<dbReference type="InterPro" id="IPR032017">
    <property type="entry name" value="FAM76"/>
</dbReference>
<organism evidence="3 4">
    <name type="scientific">Anser brachyrhynchus</name>
    <name type="common">Pink-footed goose</name>
    <dbReference type="NCBI Taxonomy" id="132585"/>
    <lineage>
        <taxon>Eukaryota</taxon>
        <taxon>Metazoa</taxon>
        <taxon>Chordata</taxon>
        <taxon>Craniata</taxon>
        <taxon>Vertebrata</taxon>
        <taxon>Euteleostomi</taxon>
        <taxon>Archelosauria</taxon>
        <taxon>Archosauria</taxon>
        <taxon>Dinosauria</taxon>
        <taxon>Saurischia</taxon>
        <taxon>Theropoda</taxon>
        <taxon>Coelurosauria</taxon>
        <taxon>Aves</taxon>
        <taxon>Neognathae</taxon>
        <taxon>Galloanserae</taxon>
        <taxon>Anseriformes</taxon>
        <taxon>Anatidae</taxon>
        <taxon>Anserinae</taxon>
        <taxon>Anser</taxon>
    </lineage>
</organism>
<dbReference type="GO" id="GO:0016607">
    <property type="term" value="C:nuclear speck"/>
    <property type="evidence" value="ECO:0007669"/>
    <property type="project" value="TreeGrafter"/>
</dbReference>
<dbReference type="PANTHER" id="PTHR46176">
    <property type="entry name" value="LD21662P"/>
    <property type="match status" value="1"/>
</dbReference>
<protein>
    <submittedName>
        <fullName evidence="3">Family with sequence similarity 76 member A</fullName>
    </submittedName>
</protein>
<keyword evidence="4" id="KW-1185">Reference proteome</keyword>
<gene>
    <name evidence="3" type="primary">FAM76A</name>
</gene>
<proteinExistence type="inferred from homology"/>
<reference evidence="3" key="2">
    <citation type="submission" date="2025-09" db="UniProtKB">
        <authorList>
            <consortium name="Ensembl"/>
        </authorList>
    </citation>
    <scope>IDENTIFICATION</scope>
</reference>
<dbReference type="Ensembl" id="ENSABRT00000004172.1">
    <property type="protein sequence ID" value="ENSABRP00000002874.1"/>
    <property type="gene ID" value="ENSABRG00000002772.1"/>
</dbReference>
<dbReference type="AlphaFoldDB" id="A0A8B9I1P1"/>